<dbReference type="Gene3D" id="2.40.50.140">
    <property type="entry name" value="Nucleic acid-binding proteins"/>
    <property type="match status" value="1"/>
</dbReference>
<dbReference type="InterPro" id="IPR052171">
    <property type="entry name" value="NHEJ_LigD"/>
</dbReference>
<dbReference type="InterPro" id="IPR014145">
    <property type="entry name" value="LigD_pol_dom"/>
</dbReference>
<comment type="caution">
    <text evidence="8">The sequence shown here is derived from an EMBL/GenBank/DDBJ whole genome shotgun (WGS) entry which is preliminary data.</text>
</comment>
<dbReference type="GO" id="GO:0006281">
    <property type="term" value="P:DNA repair"/>
    <property type="evidence" value="ECO:0007669"/>
    <property type="project" value="InterPro"/>
</dbReference>
<dbReference type="InterPro" id="IPR012340">
    <property type="entry name" value="NA-bd_OB-fold"/>
</dbReference>
<feature type="region of interest" description="Disordered" evidence="6">
    <location>
        <begin position="629"/>
        <end position="656"/>
    </location>
</feature>
<proteinExistence type="inferred from homology"/>
<organism evidence="8 9">
    <name type="scientific">Propioniciclava flava</name>
    <dbReference type="NCBI Taxonomy" id="2072026"/>
    <lineage>
        <taxon>Bacteria</taxon>
        <taxon>Bacillati</taxon>
        <taxon>Actinomycetota</taxon>
        <taxon>Actinomycetes</taxon>
        <taxon>Propionibacteriales</taxon>
        <taxon>Propionibacteriaceae</taxon>
        <taxon>Propioniciclava</taxon>
    </lineage>
</organism>
<comment type="similarity">
    <text evidence="4">In the C-terminal section; belongs to the ATP-dependent DNA ligase family.</text>
</comment>
<evidence type="ECO:0000256" key="3">
    <source>
        <dbReference type="ARBA" id="ARBA00034003"/>
    </source>
</evidence>
<dbReference type="EC" id="6.5.1.1" evidence="1"/>
<dbReference type="Gene3D" id="3.90.920.10">
    <property type="entry name" value="DNA primase, PRIM domain"/>
    <property type="match status" value="1"/>
</dbReference>
<dbReference type="OrthoDB" id="9770771at2"/>
<comment type="catalytic activity">
    <reaction evidence="3">
        <text>ATP + (deoxyribonucleotide)n-3'-hydroxyl + 5'-phospho-(deoxyribonucleotide)m = (deoxyribonucleotide)n+m + AMP + diphosphate.</text>
        <dbReference type="EC" id="6.5.1.1"/>
    </reaction>
</comment>
<dbReference type="NCBIfam" id="TIGR02778">
    <property type="entry name" value="ligD_pol"/>
    <property type="match status" value="1"/>
</dbReference>
<dbReference type="Gene3D" id="3.30.470.30">
    <property type="entry name" value="DNA ligase/mRNA capping enzyme"/>
    <property type="match status" value="1"/>
</dbReference>
<evidence type="ECO:0000256" key="4">
    <source>
        <dbReference type="ARBA" id="ARBA00049981"/>
    </source>
</evidence>
<name>A0A4Q2EJQ6_9ACTN</name>
<dbReference type="Pfam" id="PF21686">
    <property type="entry name" value="LigD_Prim-Pol"/>
    <property type="match status" value="1"/>
</dbReference>
<dbReference type="Pfam" id="PF04679">
    <property type="entry name" value="DNA_ligase_A_C"/>
    <property type="match status" value="1"/>
</dbReference>
<accession>A0A4Q2EJQ6</accession>
<evidence type="ECO:0000259" key="7">
    <source>
        <dbReference type="PROSITE" id="PS50160"/>
    </source>
</evidence>
<evidence type="ECO:0000256" key="2">
    <source>
        <dbReference type="ARBA" id="ARBA00022598"/>
    </source>
</evidence>
<dbReference type="PANTHER" id="PTHR42705:SF3">
    <property type="entry name" value="ATP-DEPENDENT DNA LIGASE"/>
    <property type="match status" value="1"/>
</dbReference>
<evidence type="ECO:0000313" key="9">
    <source>
        <dbReference type="Proteomes" id="UP000290624"/>
    </source>
</evidence>
<dbReference type="CDD" id="cd07905">
    <property type="entry name" value="Adenylation_DNA_ligase_LigC"/>
    <property type="match status" value="1"/>
</dbReference>
<feature type="compositionally biased region" description="Pro residues" evidence="6">
    <location>
        <begin position="322"/>
        <end position="335"/>
    </location>
</feature>
<dbReference type="EMBL" id="PPCV01000002">
    <property type="protein sequence ID" value="RXW32946.1"/>
    <property type="molecule type" value="Genomic_DNA"/>
</dbReference>
<keyword evidence="9" id="KW-1185">Reference proteome</keyword>
<dbReference type="SUPFAM" id="SSF50249">
    <property type="entry name" value="Nucleic acid-binding proteins"/>
    <property type="match status" value="1"/>
</dbReference>
<dbReference type="InterPro" id="IPR012309">
    <property type="entry name" value="DNA_ligase_ATP-dep_C"/>
</dbReference>
<dbReference type="GO" id="GO:0006310">
    <property type="term" value="P:DNA recombination"/>
    <property type="evidence" value="ECO:0007669"/>
    <property type="project" value="InterPro"/>
</dbReference>
<dbReference type="GO" id="GO:0005524">
    <property type="term" value="F:ATP binding"/>
    <property type="evidence" value="ECO:0007669"/>
    <property type="project" value="InterPro"/>
</dbReference>
<dbReference type="CDD" id="cd07970">
    <property type="entry name" value="OBF_DNA_ligase_LigC"/>
    <property type="match status" value="1"/>
</dbReference>
<dbReference type="PROSITE" id="PS50160">
    <property type="entry name" value="DNA_LIGASE_A3"/>
    <property type="match status" value="1"/>
</dbReference>
<feature type="region of interest" description="Disordered" evidence="6">
    <location>
        <begin position="1"/>
        <end position="21"/>
    </location>
</feature>
<evidence type="ECO:0000256" key="5">
    <source>
        <dbReference type="ARBA" id="ARBA00049990"/>
    </source>
</evidence>
<dbReference type="CDD" id="cd04865">
    <property type="entry name" value="LigD_Pol_like_2"/>
    <property type="match status" value="1"/>
</dbReference>
<reference evidence="8 9" key="1">
    <citation type="submission" date="2018-01" db="EMBL/GenBank/DDBJ databases">
        <title>Lactibacter flavus gen. nov., sp. nov., a novel bacterium of the family Propionibacteriaceae isolated from raw milk and dairy products.</title>
        <authorList>
            <person name="Wenning M."/>
            <person name="Breitenwieser F."/>
            <person name="Huptas C."/>
            <person name="von Neubeck M."/>
            <person name="Busse H.-J."/>
            <person name="Scherer S."/>
        </authorList>
    </citation>
    <scope>NUCLEOTIDE SEQUENCE [LARGE SCALE GENOMIC DNA]</scope>
    <source>
        <strain evidence="8 9">VG341</strain>
    </source>
</reference>
<feature type="region of interest" description="Disordered" evidence="6">
    <location>
        <begin position="320"/>
        <end position="344"/>
    </location>
</feature>
<comment type="similarity">
    <text evidence="5">In the N-terminal section; belongs to the LigD polymerase family.</text>
</comment>
<dbReference type="SUPFAM" id="SSF56091">
    <property type="entry name" value="DNA ligase/mRNA capping enzyme, catalytic domain"/>
    <property type="match status" value="1"/>
</dbReference>
<evidence type="ECO:0000256" key="6">
    <source>
        <dbReference type="SAM" id="MobiDB-lite"/>
    </source>
</evidence>
<keyword evidence="2 8" id="KW-0436">Ligase</keyword>
<dbReference type="RefSeq" id="WP_129457847.1">
    <property type="nucleotide sequence ID" value="NZ_PPCV01000002.1"/>
</dbReference>
<feature type="domain" description="ATP-dependent DNA ligase family profile" evidence="7">
    <location>
        <begin position="467"/>
        <end position="610"/>
    </location>
</feature>
<dbReference type="InterPro" id="IPR012310">
    <property type="entry name" value="DNA_ligase_ATP-dep_cent"/>
</dbReference>
<dbReference type="Pfam" id="PF01068">
    <property type="entry name" value="DNA_ligase_A_M"/>
    <property type="match status" value="1"/>
</dbReference>
<evidence type="ECO:0000256" key="1">
    <source>
        <dbReference type="ARBA" id="ARBA00012727"/>
    </source>
</evidence>
<evidence type="ECO:0000313" key="8">
    <source>
        <dbReference type="EMBL" id="RXW32946.1"/>
    </source>
</evidence>
<dbReference type="NCBIfam" id="NF006078">
    <property type="entry name" value="PRK08224.1"/>
    <property type="match status" value="1"/>
</dbReference>
<sequence>MADAAMLEVPGPHGPRTVKLSSPDKVLWPGAATSPAVTKADLARYLLAVAEPFLHLNGDRPMTLQRFPDGIDGEEFFSKRPPRGAPSYLRTVTCTYPSRRRHEQLVFQEPAELVWAAQMGTLTFHPWPVRTANLDNPDELRIDLDPQPGRDIVDAVTAALALRDLMAEVGLVAFAKTSGNRGVHVYARIAPEHEFVDVRHGVIGIARELERRLPDLVTTSWWKEERGAKVFVDFNQANRDRTIAGAYSPRPLPGAPVSTPLTWEELPGTRPADWTIHTVPGLLQERGDAWAGIDAHVGHLTGALALWEADLERGLGELNYPPDYPKMPGEPPRVPPSRRKADRPEADYLAPKAERDADWGMPIVPPYGPMLAKLVKEFPSADVLFEPKWDGFRSIIWRSGDRVELGSRNSRPLTRYFPELVEAVKASFPERACIDGEIIMVDPHTGDRLNFDLLQQRIHPAASRIAKLAREAPASFVAFDLLALGEDNYAERPFAERRAALEQALAHARPPIYLTRTTRDRELARQWFTQFEGAGLDGVIAKPVDAAYAEDKRVMFKIKHERTADCVVAGYRLYRDEPDAIGSLLLGLYTPQGNLNSVGVIGAFPLARRRELFAELQPLVTTLEDHPWSWAAPQESSPDNRDRSAPRTPTAAAHSRWNAKKDLSFTPLRPERVVEVRYEHMEGERFRHTAQFSRWRPDRTPQSCTYAQLEEPVSYDLDDVLGTA</sequence>
<dbReference type="Proteomes" id="UP000290624">
    <property type="component" value="Unassembled WGS sequence"/>
</dbReference>
<dbReference type="GO" id="GO:0003910">
    <property type="term" value="F:DNA ligase (ATP) activity"/>
    <property type="evidence" value="ECO:0007669"/>
    <property type="project" value="UniProtKB-EC"/>
</dbReference>
<gene>
    <name evidence="8" type="ORF">C1706_03455</name>
</gene>
<dbReference type="PANTHER" id="PTHR42705">
    <property type="entry name" value="BIFUNCTIONAL NON-HOMOLOGOUS END JOINING PROTEIN LIGD"/>
    <property type="match status" value="1"/>
</dbReference>
<dbReference type="InterPro" id="IPR044117">
    <property type="entry name" value="OBF_LigC-like"/>
</dbReference>
<dbReference type="InterPro" id="IPR044119">
    <property type="entry name" value="Adenylation_LigC-like"/>
</dbReference>
<protein>
    <recommendedName>
        <fullName evidence="1">DNA ligase (ATP)</fullName>
        <ecNumber evidence="1">6.5.1.1</ecNumber>
    </recommendedName>
</protein>
<dbReference type="AlphaFoldDB" id="A0A4Q2EJQ6"/>